<evidence type="ECO:0000259" key="5">
    <source>
        <dbReference type="SMART" id="SM00363"/>
    </source>
</evidence>
<organism evidence="6 7">
    <name type="scientific">Candidatus Uhrbacteria bacterium CG_4_9_14_3_um_filter_41_35</name>
    <dbReference type="NCBI Taxonomy" id="1975034"/>
    <lineage>
        <taxon>Bacteria</taxon>
        <taxon>Candidatus Uhriibacteriota</taxon>
    </lineage>
</organism>
<accession>A0A2M7XGK5</accession>
<dbReference type="PANTHER" id="PTHR47683:SF2">
    <property type="entry name" value="RNA-BINDING S4 DOMAIN-CONTAINING PROTEIN"/>
    <property type="match status" value="1"/>
</dbReference>
<dbReference type="GO" id="GO:0000455">
    <property type="term" value="P:enzyme-directed rRNA pseudouridine synthesis"/>
    <property type="evidence" value="ECO:0007669"/>
    <property type="project" value="UniProtKB-ARBA"/>
</dbReference>
<dbReference type="Gene3D" id="3.30.70.580">
    <property type="entry name" value="Pseudouridine synthase I, catalytic domain, N-terminal subdomain"/>
    <property type="match status" value="1"/>
</dbReference>
<dbReference type="GO" id="GO:0120159">
    <property type="term" value="F:rRNA pseudouridine synthase activity"/>
    <property type="evidence" value="ECO:0007669"/>
    <property type="project" value="UniProtKB-ARBA"/>
</dbReference>
<dbReference type="InterPro" id="IPR002942">
    <property type="entry name" value="S4_RNA-bd"/>
</dbReference>
<dbReference type="InterPro" id="IPR006145">
    <property type="entry name" value="PsdUridine_synth_RsuA/RluA"/>
</dbReference>
<dbReference type="Pfam" id="PF01479">
    <property type="entry name" value="S4"/>
    <property type="match status" value="1"/>
</dbReference>
<feature type="domain" description="RNA-binding S4" evidence="5">
    <location>
        <begin position="1"/>
        <end position="61"/>
    </location>
</feature>
<dbReference type="InterPro" id="IPR036986">
    <property type="entry name" value="S4_RNA-bd_sf"/>
</dbReference>
<dbReference type="Gene3D" id="3.30.70.1560">
    <property type="entry name" value="Alpha-L RNA-binding motif"/>
    <property type="match status" value="1"/>
</dbReference>
<dbReference type="InterPro" id="IPR042092">
    <property type="entry name" value="PsdUridine_s_RsuA/RluB/E/F_cat"/>
</dbReference>
<dbReference type="InterPro" id="IPR020103">
    <property type="entry name" value="PsdUridine_synth_cat_dom_sf"/>
</dbReference>
<evidence type="ECO:0000256" key="1">
    <source>
        <dbReference type="ARBA" id="ARBA00008348"/>
    </source>
</evidence>
<dbReference type="InterPro" id="IPR018496">
    <property type="entry name" value="PsdUridine_synth_RsuA/RluB_CS"/>
</dbReference>
<dbReference type="SMART" id="SM00363">
    <property type="entry name" value="S4"/>
    <property type="match status" value="1"/>
</dbReference>
<gene>
    <name evidence="6" type="ORF">CO173_00555</name>
</gene>
<dbReference type="SUPFAM" id="SSF55174">
    <property type="entry name" value="Alpha-L RNA-binding motif"/>
    <property type="match status" value="1"/>
</dbReference>
<comment type="caution">
    <text evidence="6">The sequence shown here is derived from an EMBL/GenBank/DDBJ whole genome shotgun (WGS) entry which is preliminary data.</text>
</comment>
<keyword evidence="2 4" id="KW-0413">Isomerase</keyword>
<dbReference type="CDD" id="cd00165">
    <property type="entry name" value="S4"/>
    <property type="match status" value="1"/>
</dbReference>
<comment type="similarity">
    <text evidence="1 4">Belongs to the pseudouridine synthase RsuA family.</text>
</comment>
<evidence type="ECO:0000256" key="3">
    <source>
        <dbReference type="PROSITE-ProRule" id="PRU00182"/>
    </source>
</evidence>
<keyword evidence="3" id="KW-0694">RNA-binding</keyword>
<protein>
    <recommendedName>
        <fullName evidence="4">Pseudouridine synthase</fullName>
        <ecNumber evidence="4">5.4.99.-</ecNumber>
    </recommendedName>
</protein>
<dbReference type="InterPro" id="IPR020094">
    <property type="entry name" value="TruA/RsuA/RluB/E/F_N"/>
</dbReference>
<dbReference type="EMBL" id="PFWT01000004">
    <property type="protein sequence ID" value="PJA47003.1"/>
    <property type="molecule type" value="Genomic_DNA"/>
</dbReference>
<dbReference type="PROSITE" id="PS01149">
    <property type="entry name" value="PSI_RSU"/>
    <property type="match status" value="1"/>
</dbReference>
<dbReference type="Pfam" id="PF00849">
    <property type="entry name" value="PseudoU_synth_2"/>
    <property type="match status" value="1"/>
</dbReference>
<evidence type="ECO:0000313" key="6">
    <source>
        <dbReference type="EMBL" id="PJA47003.1"/>
    </source>
</evidence>
<dbReference type="InterPro" id="IPR050343">
    <property type="entry name" value="RsuA_PseudoU_synthase"/>
</dbReference>
<dbReference type="EC" id="5.4.99.-" evidence="4"/>
<evidence type="ECO:0000256" key="4">
    <source>
        <dbReference type="RuleBase" id="RU003887"/>
    </source>
</evidence>
<dbReference type="PANTHER" id="PTHR47683">
    <property type="entry name" value="PSEUDOURIDINE SYNTHASE FAMILY PROTEIN-RELATED"/>
    <property type="match status" value="1"/>
</dbReference>
<evidence type="ECO:0000256" key="2">
    <source>
        <dbReference type="ARBA" id="ARBA00023235"/>
    </source>
</evidence>
<dbReference type="Gene3D" id="3.10.290.10">
    <property type="entry name" value="RNA-binding S4 domain"/>
    <property type="match status" value="1"/>
</dbReference>
<dbReference type="Proteomes" id="UP000231263">
    <property type="component" value="Unassembled WGS sequence"/>
</dbReference>
<dbReference type="PROSITE" id="PS50889">
    <property type="entry name" value="S4"/>
    <property type="match status" value="1"/>
</dbReference>
<dbReference type="NCBIfam" id="TIGR00093">
    <property type="entry name" value="pseudouridine synthase"/>
    <property type="match status" value="1"/>
</dbReference>
<dbReference type="GO" id="GO:0003723">
    <property type="term" value="F:RNA binding"/>
    <property type="evidence" value="ECO:0007669"/>
    <property type="project" value="UniProtKB-KW"/>
</dbReference>
<reference evidence="7" key="1">
    <citation type="submission" date="2017-09" db="EMBL/GenBank/DDBJ databases">
        <title>Depth-based differentiation of microbial function through sediment-hosted aquifers and enrichment of novel symbionts in the deep terrestrial subsurface.</title>
        <authorList>
            <person name="Probst A.J."/>
            <person name="Ladd B."/>
            <person name="Jarett J.K."/>
            <person name="Geller-Mcgrath D.E."/>
            <person name="Sieber C.M.K."/>
            <person name="Emerson J.B."/>
            <person name="Anantharaman K."/>
            <person name="Thomas B.C."/>
            <person name="Malmstrom R."/>
            <person name="Stieglmeier M."/>
            <person name="Klingl A."/>
            <person name="Woyke T."/>
            <person name="Ryan C.M."/>
            <person name="Banfield J.F."/>
        </authorList>
    </citation>
    <scope>NUCLEOTIDE SEQUENCE [LARGE SCALE GENOMIC DNA]</scope>
</reference>
<dbReference type="FunFam" id="3.30.70.1560:FF:000002">
    <property type="entry name" value="Pseudouridine synthase"/>
    <property type="match status" value="1"/>
</dbReference>
<dbReference type="FunFam" id="3.10.290.10:FF:000003">
    <property type="entry name" value="Pseudouridine synthase"/>
    <property type="match status" value="1"/>
</dbReference>
<evidence type="ECO:0000313" key="7">
    <source>
        <dbReference type="Proteomes" id="UP000231263"/>
    </source>
</evidence>
<dbReference type="InterPro" id="IPR000748">
    <property type="entry name" value="PsdUridine_synth_RsuA/RluB/E/F"/>
</dbReference>
<proteinExistence type="inferred from homology"/>
<dbReference type="SUPFAM" id="SSF55120">
    <property type="entry name" value="Pseudouridine synthase"/>
    <property type="match status" value="1"/>
</dbReference>
<sequence>MRLNKYIADSGFCSRRKADKLIEDGVVTINGKVAVIGEQMEASDVIKINNTVISTEGKDLVYLAYNKPVGVICTSDPKAHNNIIDAVNHKDRIVHIGRLDVASSGLILLTNDNDIVNKILRSENGHEKEYVVTVNKPINRKYLDKLREGVILDGIKTKPARVKKVSDTRYKIIITEGRNRQIRRMAEAFSYKVTKLKRVRIMNIELRELGEGNTRELSKRERRELLAMLG</sequence>
<name>A0A2M7XGK5_9BACT</name>
<dbReference type="AlphaFoldDB" id="A0A2M7XGK5"/>